<sequence length="122" mass="14039">MSTFNSHRRSLSEVYHFDYLATRANNTTKESNYLLSPEECEDDHYSFVQTVHHETEWLKHRSKSESFICTAQGVVFKCQKSQSKIKSLMALASTSSSSQSNVLLAKKALRYRKVLERQCVLA</sequence>
<proteinExistence type="predicted"/>
<evidence type="ECO:0000313" key="1">
    <source>
        <dbReference type="EMBL" id="CEG41265.1"/>
    </source>
</evidence>
<keyword evidence="2" id="KW-1185">Reference proteome</keyword>
<accession>A0A0P1AKA1</accession>
<dbReference type="GeneID" id="36406678"/>
<dbReference type="OrthoDB" id="151808at2759"/>
<reference evidence="2" key="1">
    <citation type="submission" date="2014-09" db="EMBL/GenBank/DDBJ databases">
        <authorList>
            <person name="Sharma Rahul"/>
            <person name="Thines Marco"/>
        </authorList>
    </citation>
    <scope>NUCLEOTIDE SEQUENCE [LARGE SCALE GENOMIC DNA]</scope>
</reference>
<organism evidence="1 2">
    <name type="scientific">Plasmopara halstedii</name>
    <name type="common">Downy mildew of sunflower</name>
    <dbReference type="NCBI Taxonomy" id="4781"/>
    <lineage>
        <taxon>Eukaryota</taxon>
        <taxon>Sar</taxon>
        <taxon>Stramenopiles</taxon>
        <taxon>Oomycota</taxon>
        <taxon>Peronosporomycetes</taxon>
        <taxon>Peronosporales</taxon>
        <taxon>Peronosporaceae</taxon>
        <taxon>Plasmopara</taxon>
    </lineage>
</organism>
<evidence type="ECO:0000313" key="2">
    <source>
        <dbReference type="Proteomes" id="UP000054928"/>
    </source>
</evidence>
<name>A0A0P1AKA1_PLAHL</name>
<dbReference type="AlphaFoldDB" id="A0A0P1AKA1"/>
<dbReference type="Proteomes" id="UP000054928">
    <property type="component" value="Unassembled WGS sequence"/>
</dbReference>
<dbReference type="RefSeq" id="XP_024577634.1">
    <property type="nucleotide sequence ID" value="XM_024727015.1"/>
</dbReference>
<dbReference type="EMBL" id="CCYD01000553">
    <property type="protein sequence ID" value="CEG41265.1"/>
    <property type="molecule type" value="Genomic_DNA"/>
</dbReference>
<protein>
    <submittedName>
        <fullName evidence="1">Uncharacterized protein</fullName>
    </submittedName>
</protein>